<protein>
    <submittedName>
        <fullName evidence="2">Uncharacterized protein</fullName>
    </submittedName>
</protein>
<feature type="compositionally biased region" description="Basic and acidic residues" evidence="1">
    <location>
        <begin position="537"/>
        <end position="549"/>
    </location>
</feature>
<evidence type="ECO:0000256" key="1">
    <source>
        <dbReference type="SAM" id="MobiDB-lite"/>
    </source>
</evidence>
<gene>
    <name evidence="2" type="ORF">EXIGLDRAFT_749574</name>
</gene>
<accession>A0A165HXV4</accession>
<dbReference type="EMBL" id="KV426005">
    <property type="protein sequence ID" value="KZV92613.1"/>
    <property type="molecule type" value="Genomic_DNA"/>
</dbReference>
<proteinExistence type="predicted"/>
<organism evidence="2 3">
    <name type="scientific">Exidia glandulosa HHB12029</name>
    <dbReference type="NCBI Taxonomy" id="1314781"/>
    <lineage>
        <taxon>Eukaryota</taxon>
        <taxon>Fungi</taxon>
        <taxon>Dikarya</taxon>
        <taxon>Basidiomycota</taxon>
        <taxon>Agaricomycotina</taxon>
        <taxon>Agaricomycetes</taxon>
        <taxon>Auriculariales</taxon>
        <taxon>Exidiaceae</taxon>
        <taxon>Exidia</taxon>
    </lineage>
</organism>
<feature type="compositionally biased region" description="Acidic residues" evidence="1">
    <location>
        <begin position="569"/>
        <end position="605"/>
    </location>
</feature>
<dbReference type="Proteomes" id="UP000077266">
    <property type="component" value="Unassembled WGS sequence"/>
</dbReference>
<dbReference type="AlphaFoldDB" id="A0A165HXV4"/>
<feature type="compositionally biased region" description="Basic residues" evidence="1">
    <location>
        <begin position="616"/>
        <end position="626"/>
    </location>
</feature>
<feature type="region of interest" description="Disordered" evidence="1">
    <location>
        <begin position="534"/>
        <end position="626"/>
    </location>
</feature>
<name>A0A165HXV4_EXIGL</name>
<keyword evidence="3" id="KW-1185">Reference proteome</keyword>
<dbReference type="InParanoid" id="A0A165HXV4"/>
<dbReference type="OrthoDB" id="2689033at2759"/>
<sequence>MSAHPRRKKLPPGINYVGGNDDDVCCDACDKIMQYTSLRNHLNSKGHATCVASDAAAEVRAHEEDAQYQALFDDSEPVISNYMPPPAPSNVMASTSSRPTDPGLLVETENTLASYAEEYSAAHAAPDPSAYQQRQAEAVENLTLDLTLLFLHDELTAHIENEDATTTADAAAELRHERDNEPALTDEDLRSAMKGDWAPYPTKTMFHIDLLDNLPRLRMSDAQLRMVLWTMSQCGARDVPSLWKLRKWQGKLQDSCPTETLSHRSTMGNIFYSNNICGTIAMESSQDFAKPSVAKLMRHYPEISSQGVSEVRHADRWAGVDLKARTIRELTAAEVAALKKWNDQSTFVQMCSTRWAQALNVTSRTGDVCAVESWICFEDATTADQTESRRPQHIGRISEVLTPSGGHGLKGVVKVQQYTIGTHLHPTLDMPVLKPGENIIIPATNTLFIVNVQHDCITAKCSLSGSRTIRQERQDSTVQVPAWAHTDKACFVINTHALHNALQLREMLPRALTQPRPIWSDRNTELQKLAGTALQKFTEKEQRRQEKSKATRKRNQQNRNDAQEPAAAAEDETGMEEEQDEVDEEVEVEEPEASGSEVEEEEDLYESPSPSPPPPPRKRRRRGGTR</sequence>
<evidence type="ECO:0000313" key="2">
    <source>
        <dbReference type="EMBL" id="KZV92613.1"/>
    </source>
</evidence>
<evidence type="ECO:0000313" key="3">
    <source>
        <dbReference type="Proteomes" id="UP000077266"/>
    </source>
</evidence>
<reference evidence="2 3" key="1">
    <citation type="journal article" date="2016" name="Mol. Biol. Evol.">
        <title>Comparative Genomics of Early-Diverging Mushroom-Forming Fungi Provides Insights into the Origins of Lignocellulose Decay Capabilities.</title>
        <authorList>
            <person name="Nagy L.G."/>
            <person name="Riley R."/>
            <person name="Tritt A."/>
            <person name="Adam C."/>
            <person name="Daum C."/>
            <person name="Floudas D."/>
            <person name="Sun H."/>
            <person name="Yadav J.S."/>
            <person name="Pangilinan J."/>
            <person name="Larsson K.H."/>
            <person name="Matsuura K."/>
            <person name="Barry K."/>
            <person name="Labutti K."/>
            <person name="Kuo R."/>
            <person name="Ohm R.A."/>
            <person name="Bhattacharya S.S."/>
            <person name="Shirouzu T."/>
            <person name="Yoshinaga Y."/>
            <person name="Martin F.M."/>
            <person name="Grigoriev I.V."/>
            <person name="Hibbett D.S."/>
        </authorList>
    </citation>
    <scope>NUCLEOTIDE SEQUENCE [LARGE SCALE GENOMIC DNA]</scope>
    <source>
        <strain evidence="2 3">HHB12029</strain>
    </source>
</reference>